<name>A0A7I9YL23_MYCBU</name>
<evidence type="ECO:0000256" key="2">
    <source>
        <dbReference type="ARBA" id="ARBA00010617"/>
    </source>
</evidence>
<dbReference type="InterPro" id="IPR001128">
    <property type="entry name" value="Cyt_P450"/>
</dbReference>
<evidence type="ECO:0000256" key="4">
    <source>
        <dbReference type="ARBA" id="ARBA00022723"/>
    </source>
</evidence>
<organism evidence="9 10">
    <name type="scientific">Mycobacterium bourgelatii</name>
    <dbReference type="NCBI Taxonomy" id="1273442"/>
    <lineage>
        <taxon>Bacteria</taxon>
        <taxon>Bacillati</taxon>
        <taxon>Actinomycetota</taxon>
        <taxon>Actinomycetes</taxon>
        <taxon>Mycobacteriales</taxon>
        <taxon>Mycobacteriaceae</taxon>
        <taxon>Mycobacterium</taxon>
    </lineage>
</organism>
<evidence type="ECO:0000256" key="3">
    <source>
        <dbReference type="ARBA" id="ARBA00022617"/>
    </source>
</evidence>
<dbReference type="EMBL" id="BLKZ01000001">
    <property type="protein sequence ID" value="GFG89386.1"/>
    <property type="molecule type" value="Genomic_DNA"/>
</dbReference>
<proteinExistence type="inferred from homology"/>
<dbReference type="GO" id="GO:0005506">
    <property type="term" value="F:iron ion binding"/>
    <property type="evidence" value="ECO:0007669"/>
    <property type="project" value="InterPro"/>
</dbReference>
<comment type="similarity">
    <text evidence="2 8">Belongs to the cytochrome P450 family.</text>
</comment>
<evidence type="ECO:0000256" key="6">
    <source>
        <dbReference type="ARBA" id="ARBA00023004"/>
    </source>
</evidence>
<reference evidence="9 10" key="1">
    <citation type="journal article" date="2019" name="Emerg. Microbes Infect.">
        <title>Comprehensive subspecies identification of 175 nontuberculous mycobacteria species based on 7547 genomic profiles.</title>
        <authorList>
            <person name="Matsumoto Y."/>
            <person name="Kinjo T."/>
            <person name="Motooka D."/>
            <person name="Nabeya D."/>
            <person name="Jung N."/>
            <person name="Uechi K."/>
            <person name="Horii T."/>
            <person name="Iida T."/>
            <person name="Fujita J."/>
            <person name="Nakamura S."/>
        </authorList>
    </citation>
    <scope>NUCLEOTIDE SEQUENCE [LARGE SCALE GENOMIC DNA]</scope>
    <source>
        <strain evidence="9 10">JCM 30725</strain>
    </source>
</reference>
<dbReference type="Gene3D" id="1.10.630.10">
    <property type="entry name" value="Cytochrome P450"/>
    <property type="match status" value="1"/>
</dbReference>
<keyword evidence="5 8" id="KW-0560">Oxidoreductase</keyword>
<dbReference type="Pfam" id="PF00067">
    <property type="entry name" value="p450"/>
    <property type="match status" value="1"/>
</dbReference>
<evidence type="ECO:0000313" key="10">
    <source>
        <dbReference type="Proteomes" id="UP000465360"/>
    </source>
</evidence>
<dbReference type="AlphaFoldDB" id="A0A7I9YL23"/>
<dbReference type="InterPro" id="IPR017972">
    <property type="entry name" value="Cyt_P450_CS"/>
</dbReference>
<evidence type="ECO:0000256" key="1">
    <source>
        <dbReference type="ARBA" id="ARBA00001971"/>
    </source>
</evidence>
<dbReference type="GO" id="GO:0036199">
    <property type="term" value="F:cholest-4-en-3-one 26-monooxygenase activity"/>
    <property type="evidence" value="ECO:0007669"/>
    <property type="project" value="TreeGrafter"/>
</dbReference>
<dbReference type="PANTHER" id="PTHR46696:SF4">
    <property type="entry name" value="BIOTIN BIOSYNTHESIS CYTOCHROME P450"/>
    <property type="match status" value="1"/>
</dbReference>
<dbReference type="Proteomes" id="UP000465360">
    <property type="component" value="Unassembled WGS sequence"/>
</dbReference>
<keyword evidence="10" id="KW-1185">Reference proteome</keyword>
<comment type="cofactor">
    <cofactor evidence="1">
        <name>heme</name>
        <dbReference type="ChEBI" id="CHEBI:30413"/>
    </cofactor>
</comment>
<evidence type="ECO:0000256" key="8">
    <source>
        <dbReference type="RuleBase" id="RU000461"/>
    </source>
</evidence>
<keyword evidence="6 8" id="KW-0408">Iron</keyword>
<evidence type="ECO:0000256" key="7">
    <source>
        <dbReference type="ARBA" id="ARBA00023033"/>
    </source>
</evidence>
<keyword evidence="4 8" id="KW-0479">Metal-binding</keyword>
<sequence>MTIAPDAPQTDVYYDPYDVNITANPYPTFARLREEAPLYYNERYDFWAISRYADVEKALSDWETFSNSRSDILELIKSKFDMPPGVMMFEDPPTHTRLRGVMGRVFTPRRMAAIEDQIRRYCVKCLDPLVGSDGFDIIAELAAMMPMRVIGMLLGIPEEEQIEVRDANDANLRTRPGAPMKVADPDAIADGRIYADYVEWRAKNPSDDLMTALLNVEFEDEHGVTRKLTRKEVLHYTQVVAGAGNETTGRLIGWLAKVLAEHPDQRREIAQDRSLLNRAVDETLRFEPTGPHVGRYTLRDWEAYGTTVPAGSAVLLLFGAANRDPARYEDPDTFNIHRNNISHLTFGKGVHYCLGANLARLEGRVALDELLNRWPEWGIDYDSLKLAPTSTVRGWERLRITA</sequence>
<dbReference type="SUPFAM" id="SSF48264">
    <property type="entry name" value="Cytochrome P450"/>
    <property type="match status" value="1"/>
</dbReference>
<dbReference type="CDD" id="cd11078">
    <property type="entry name" value="CYP130-like"/>
    <property type="match status" value="1"/>
</dbReference>
<dbReference type="PANTHER" id="PTHR46696">
    <property type="entry name" value="P450, PUTATIVE (EUROFUNG)-RELATED"/>
    <property type="match status" value="1"/>
</dbReference>
<dbReference type="GO" id="GO:0020037">
    <property type="term" value="F:heme binding"/>
    <property type="evidence" value="ECO:0007669"/>
    <property type="project" value="InterPro"/>
</dbReference>
<comment type="caution">
    <text evidence="9">The sequence shown here is derived from an EMBL/GenBank/DDBJ whole genome shotgun (WGS) entry which is preliminary data.</text>
</comment>
<dbReference type="GO" id="GO:0006707">
    <property type="term" value="P:cholesterol catabolic process"/>
    <property type="evidence" value="ECO:0007669"/>
    <property type="project" value="TreeGrafter"/>
</dbReference>
<dbReference type="PRINTS" id="PR00359">
    <property type="entry name" value="BP450"/>
</dbReference>
<evidence type="ECO:0000256" key="5">
    <source>
        <dbReference type="ARBA" id="ARBA00023002"/>
    </source>
</evidence>
<gene>
    <name evidence="9" type="ORF">MBOU_14280</name>
</gene>
<dbReference type="PRINTS" id="PR00385">
    <property type="entry name" value="P450"/>
</dbReference>
<dbReference type="GO" id="GO:0008395">
    <property type="term" value="F:steroid hydroxylase activity"/>
    <property type="evidence" value="ECO:0007669"/>
    <property type="project" value="TreeGrafter"/>
</dbReference>
<dbReference type="PROSITE" id="PS00086">
    <property type="entry name" value="CYTOCHROME_P450"/>
    <property type="match status" value="1"/>
</dbReference>
<protein>
    <submittedName>
        <fullName evidence="9">Cytochrome P450 monooxygenase</fullName>
    </submittedName>
</protein>
<keyword evidence="7 8" id="KW-0503">Monooxygenase</keyword>
<evidence type="ECO:0000313" key="9">
    <source>
        <dbReference type="EMBL" id="GFG89386.1"/>
    </source>
</evidence>
<accession>A0A7I9YL23</accession>
<dbReference type="InterPro" id="IPR036396">
    <property type="entry name" value="Cyt_P450_sf"/>
</dbReference>
<dbReference type="InterPro" id="IPR002397">
    <property type="entry name" value="Cyt_P450_B"/>
</dbReference>
<dbReference type="RefSeq" id="WP_163709588.1">
    <property type="nucleotide sequence ID" value="NZ_BLKZ01000001.1"/>
</dbReference>
<dbReference type="FunFam" id="1.10.630.10:FF:000018">
    <property type="entry name" value="Cytochrome P450 monooxygenase"/>
    <property type="match status" value="1"/>
</dbReference>
<keyword evidence="3 8" id="KW-0349">Heme</keyword>